<protein>
    <submittedName>
        <fullName evidence="8">Glycoside hydrolase family 5 domain-containing protein</fullName>
    </submittedName>
</protein>
<evidence type="ECO:0000313" key="8">
    <source>
        <dbReference type="WBParaSite" id="ACRNAN_Path_1586.g6158.t1"/>
    </source>
</evidence>
<dbReference type="InterPro" id="IPR018087">
    <property type="entry name" value="Glyco_hydro_5_CS"/>
</dbReference>
<dbReference type="Proteomes" id="UP000887540">
    <property type="component" value="Unplaced"/>
</dbReference>
<dbReference type="Gene3D" id="3.20.20.80">
    <property type="entry name" value="Glycosidases"/>
    <property type="match status" value="1"/>
</dbReference>
<feature type="chain" id="PRO_5037042629" evidence="5">
    <location>
        <begin position="17"/>
        <end position="322"/>
    </location>
</feature>
<evidence type="ECO:0000256" key="4">
    <source>
        <dbReference type="RuleBase" id="RU361153"/>
    </source>
</evidence>
<sequence>MKFLFLVISCATIVGAWYYQNPPYGPLKVTGKYITKQDGTPVHLRGLSLYVSGNPQGYPFYTNETMYKLKCYWNANAIRVPMSIENNGYLTNPDEEYAKIHNVVLIALANGLYVIVDWHAFATHQAEAVKFFANISATFGSYPHILYELYNEPSWDLDWTQLKSYHSAIIDAIRVNDPNNIIVAATPRSDQDVDIAAADPLNYTNIVYTMHYYTNLPDANIQKAKTAISLGLPVFISEYGVCSAYGNGTVNYNASKAFWDFTDQNNLSYFSWALTDCDSCLCVLVNHANSSQVGDKTYWTESGAYINKKLWGTDQGLICSVG</sequence>
<dbReference type="PANTHER" id="PTHR34142:SF1">
    <property type="entry name" value="GLYCOSIDE HYDROLASE FAMILY 5 DOMAIN-CONTAINING PROTEIN"/>
    <property type="match status" value="1"/>
</dbReference>
<feature type="signal peptide" evidence="5">
    <location>
        <begin position="1"/>
        <end position="16"/>
    </location>
</feature>
<proteinExistence type="inferred from homology"/>
<evidence type="ECO:0000256" key="5">
    <source>
        <dbReference type="SAM" id="SignalP"/>
    </source>
</evidence>
<dbReference type="GO" id="GO:0000272">
    <property type="term" value="P:polysaccharide catabolic process"/>
    <property type="evidence" value="ECO:0007669"/>
    <property type="project" value="InterPro"/>
</dbReference>
<dbReference type="SUPFAM" id="SSF51445">
    <property type="entry name" value="(Trans)glycosidases"/>
    <property type="match status" value="1"/>
</dbReference>
<evidence type="ECO:0000256" key="1">
    <source>
        <dbReference type="ARBA" id="ARBA00005641"/>
    </source>
</evidence>
<keyword evidence="2 4" id="KW-0378">Hydrolase</keyword>
<organism evidence="7 8">
    <name type="scientific">Acrobeloides nanus</name>
    <dbReference type="NCBI Taxonomy" id="290746"/>
    <lineage>
        <taxon>Eukaryota</taxon>
        <taxon>Metazoa</taxon>
        <taxon>Ecdysozoa</taxon>
        <taxon>Nematoda</taxon>
        <taxon>Chromadorea</taxon>
        <taxon>Rhabditida</taxon>
        <taxon>Tylenchina</taxon>
        <taxon>Cephalobomorpha</taxon>
        <taxon>Cephaloboidea</taxon>
        <taxon>Cephalobidae</taxon>
        <taxon>Acrobeloides</taxon>
    </lineage>
</organism>
<dbReference type="GO" id="GO:0004553">
    <property type="term" value="F:hydrolase activity, hydrolyzing O-glycosyl compounds"/>
    <property type="evidence" value="ECO:0007669"/>
    <property type="project" value="InterPro"/>
</dbReference>
<reference evidence="8" key="1">
    <citation type="submission" date="2022-11" db="UniProtKB">
        <authorList>
            <consortium name="WormBaseParasite"/>
        </authorList>
    </citation>
    <scope>IDENTIFICATION</scope>
</reference>
<comment type="similarity">
    <text evidence="1 4">Belongs to the glycosyl hydrolase 5 (cellulase A) family.</text>
</comment>
<dbReference type="PROSITE" id="PS00659">
    <property type="entry name" value="GLYCOSYL_HYDROL_F5"/>
    <property type="match status" value="1"/>
</dbReference>
<dbReference type="PANTHER" id="PTHR34142">
    <property type="entry name" value="ENDO-BETA-1,4-GLUCANASE A"/>
    <property type="match status" value="1"/>
</dbReference>
<evidence type="ECO:0000256" key="2">
    <source>
        <dbReference type="ARBA" id="ARBA00022801"/>
    </source>
</evidence>
<dbReference type="AlphaFoldDB" id="A0A914C2K1"/>
<evidence type="ECO:0000313" key="7">
    <source>
        <dbReference type="Proteomes" id="UP000887540"/>
    </source>
</evidence>
<keyword evidence="7" id="KW-1185">Reference proteome</keyword>
<accession>A0A914C2K1</accession>
<keyword evidence="5" id="KW-0732">Signal</keyword>
<dbReference type="InterPro" id="IPR001547">
    <property type="entry name" value="Glyco_hydro_5"/>
</dbReference>
<dbReference type="WBParaSite" id="ACRNAN_Path_1586.g6158.t1">
    <property type="protein sequence ID" value="ACRNAN_Path_1586.g6158.t1"/>
    <property type="gene ID" value="ACRNAN_Path_1586.g6158"/>
</dbReference>
<feature type="domain" description="Glycoside hydrolase family 5" evidence="6">
    <location>
        <begin position="37"/>
        <end position="276"/>
    </location>
</feature>
<keyword evidence="3 4" id="KW-0326">Glycosidase</keyword>
<dbReference type="InterPro" id="IPR017853">
    <property type="entry name" value="GH"/>
</dbReference>
<evidence type="ECO:0000256" key="3">
    <source>
        <dbReference type="ARBA" id="ARBA00023295"/>
    </source>
</evidence>
<evidence type="ECO:0000259" key="6">
    <source>
        <dbReference type="Pfam" id="PF00150"/>
    </source>
</evidence>
<name>A0A914C2K1_9BILA</name>
<dbReference type="Pfam" id="PF00150">
    <property type="entry name" value="Cellulase"/>
    <property type="match status" value="1"/>
</dbReference>